<keyword evidence="2" id="KW-1185">Reference proteome</keyword>
<dbReference type="Proteomes" id="UP000318453">
    <property type="component" value="Chromosome"/>
</dbReference>
<dbReference type="AlphaFoldDB" id="A0A5B8NHI0"/>
<organism evidence="1 2">
    <name type="scientific">Euhalothece natronophila Z-M001</name>
    <dbReference type="NCBI Taxonomy" id="522448"/>
    <lineage>
        <taxon>Bacteria</taxon>
        <taxon>Bacillati</taxon>
        <taxon>Cyanobacteriota</taxon>
        <taxon>Cyanophyceae</taxon>
        <taxon>Oscillatoriophycideae</taxon>
        <taxon>Chroococcales</taxon>
        <taxon>Halothecacae</taxon>
        <taxon>Halothece cluster</taxon>
        <taxon>Euhalothece</taxon>
    </lineage>
</organism>
<proteinExistence type="predicted"/>
<evidence type="ECO:0000313" key="1">
    <source>
        <dbReference type="EMBL" id="QDZ38673.1"/>
    </source>
</evidence>
<evidence type="ECO:0000313" key="2">
    <source>
        <dbReference type="Proteomes" id="UP000318453"/>
    </source>
</evidence>
<accession>A0A5B8NHI0</accession>
<gene>
    <name evidence="1" type="ORF">FRE64_01165</name>
</gene>
<dbReference type="EMBL" id="CP042326">
    <property type="protein sequence ID" value="QDZ38673.1"/>
    <property type="molecule type" value="Genomic_DNA"/>
</dbReference>
<dbReference type="OrthoDB" id="483169at2"/>
<reference evidence="1" key="1">
    <citation type="submission" date="2019-08" db="EMBL/GenBank/DDBJ databases">
        <title>Carotenoids and Carotenoid Binding Proteins in the Halophilic Cyanobacterium Euhalothece sp. ZM00.</title>
        <authorList>
            <person name="Cho S.M."/>
            <person name="Song J.Y."/>
            <person name="Park Y.-I."/>
        </authorList>
    </citation>
    <scope>NUCLEOTIDE SEQUENCE [LARGE SCALE GENOMIC DNA]</scope>
    <source>
        <strain evidence="1">Z-M001</strain>
    </source>
</reference>
<protein>
    <submittedName>
        <fullName evidence="1">Uncharacterized protein</fullName>
    </submittedName>
</protein>
<dbReference type="KEGG" id="enn:FRE64_01165"/>
<name>A0A5B8NHI0_9CHRO</name>
<dbReference type="RefSeq" id="WP_146294284.1">
    <property type="nucleotide sequence ID" value="NZ_CP042326.1"/>
</dbReference>
<sequence>MSYTTEELIEILDQELRANWQGKRVLFSSSERLNNPVLAKAIGTEKLSKIFAYRDFRAQIHEYQRQHKVSGLVWRTYYFNGYEVACPELHNQLIAIPEDKETLIRIKPQILEFWQQATKNLFLWQEGTPPIEIDPETVNHRATEAEWLEVETTQTDLILNLCWGNPKECHYQWANPNSGRDRVIATFQKSSPFLH</sequence>